<dbReference type="InterPro" id="IPR029058">
    <property type="entry name" value="AB_hydrolase_fold"/>
</dbReference>
<dbReference type="GO" id="GO:0045493">
    <property type="term" value="P:xylan catabolic process"/>
    <property type="evidence" value="ECO:0007669"/>
    <property type="project" value="UniProtKB-KW"/>
</dbReference>
<dbReference type="AlphaFoldDB" id="A0A916RMV5"/>
<protein>
    <submittedName>
        <fullName evidence="4">Xylanase</fullName>
    </submittedName>
</protein>
<keyword evidence="5" id="KW-1185">Reference proteome</keyword>
<reference evidence="4" key="1">
    <citation type="journal article" date="2014" name="Int. J. Syst. Evol. Microbiol.">
        <title>Complete genome sequence of Corynebacterium casei LMG S-19264T (=DSM 44701T), isolated from a smear-ripened cheese.</title>
        <authorList>
            <consortium name="US DOE Joint Genome Institute (JGI-PGF)"/>
            <person name="Walter F."/>
            <person name="Albersmeier A."/>
            <person name="Kalinowski J."/>
            <person name="Ruckert C."/>
        </authorList>
    </citation>
    <scope>NUCLEOTIDE SEQUENCE</scope>
    <source>
        <strain evidence="4">CGMCC 1.15447</strain>
    </source>
</reference>
<dbReference type="Gene3D" id="3.40.50.1820">
    <property type="entry name" value="alpha/beta hydrolase"/>
    <property type="match status" value="1"/>
</dbReference>
<dbReference type="InterPro" id="IPR050300">
    <property type="entry name" value="GDXG_lipolytic_enzyme"/>
</dbReference>
<dbReference type="InterPro" id="IPR049492">
    <property type="entry name" value="BD-FAE-like_dom"/>
</dbReference>
<dbReference type="EMBL" id="BMJB01000001">
    <property type="protein sequence ID" value="GGA62104.1"/>
    <property type="molecule type" value="Genomic_DNA"/>
</dbReference>
<accession>A0A916RMV5</accession>
<evidence type="ECO:0000313" key="5">
    <source>
        <dbReference type="Proteomes" id="UP000648801"/>
    </source>
</evidence>
<keyword evidence="4" id="KW-0858">Xylan degradation</keyword>
<organism evidence="4 5">
    <name type="scientific">Edaphobacter acidisoli</name>
    <dbReference type="NCBI Taxonomy" id="2040573"/>
    <lineage>
        <taxon>Bacteria</taxon>
        <taxon>Pseudomonadati</taxon>
        <taxon>Acidobacteriota</taxon>
        <taxon>Terriglobia</taxon>
        <taxon>Terriglobales</taxon>
        <taxon>Acidobacteriaceae</taxon>
        <taxon>Edaphobacter</taxon>
    </lineage>
</organism>
<sequence>MRRFLCGLAVAVLGSGLVMGQQAQKPWSTTLGKTVLLWPNGAPGAKGNDDADKPSLTIYLPKGENATKTGVVVAPGGGYAHLAMGKEGEAYALWLNQHGVAAFVLKYRLGPVYHYPVELEDAQRAMRYVRAHAAEYGVDPGRIGMWGSSAGGHLTATAGTKSGPGNTDAADPVDRVDSRPDFLILAYPVITLEAPYAHVGSREYLLGDTPDPVMVAWLSAETQVTKDTPPTFLFATTDDKTVPVMNSVMFYEALVRAGVPAELHLFQHGSHGAGLAAANPQLSVWPDLLIKWMRERGYAASTDPVAK</sequence>
<dbReference type="PANTHER" id="PTHR48081:SF6">
    <property type="entry name" value="PEPTIDASE S9 PROLYL OLIGOPEPTIDASE CATALYTIC DOMAIN-CONTAINING PROTEIN"/>
    <property type="match status" value="1"/>
</dbReference>
<dbReference type="SUPFAM" id="SSF53474">
    <property type="entry name" value="alpha/beta-Hydrolases"/>
    <property type="match status" value="1"/>
</dbReference>
<name>A0A916RMV5_9BACT</name>
<keyword evidence="4" id="KW-0624">Polysaccharide degradation</keyword>
<keyword evidence="2" id="KW-0732">Signal</keyword>
<keyword evidence="1 4" id="KW-0378">Hydrolase</keyword>
<proteinExistence type="predicted"/>
<evidence type="ECO:0000256" key="2">
    <source>
        <dbReference type="SAM" id="SignalP"/>
    </source>
</evidence>
<evidence type="ECO:0000259" key="3">
    <source>
        <dbReference type="Pfam" id="PF20434"/>
    </source>
</evidence>
<gene>
    <name evidence="4" type="primary">xynB</name>
    <name evidence="4" type="ORF">GCM10011507_12050</name>
</gene>
<dbReference type="RefSeq" id="WP_229668747.1">
    <property type="nucleotide sequence ID" value="NZ_BMJB01000001.1"/>
</dbReference>
<evidence type="ECO:0000313" key="4">
    <source>
        <dbReference type="EMBL" id="GGA62104.1"/>
    </source>
</evidence>
<keyword evidence="4" id="KW-0119">Carbohydrate metabolism</keyword>
<comment type="caution">
    <text evidence="4">The sequence shown here is derived from an EMBL/GenBank/DDBJ whole genome shotgun (WGS) entry which is preliminary data.</text>
</comment>
<dbReference type="Proteomes" id="UP000648801">
    <property type="component" value="Unassembled WGS sequence"/>
</dbReference>
<dbReference type="PANTHER" id="PTHR48081">
    <property type="entry name" value="AB HYDROLASE SUPERFAMILY PROTEIN C4A8.06C"/>
    <property type="match status" value="1"/>
</dbReference>
<keyword evidence="4" id="KW-0326">Glycosidase</keyword>
<feature type="signal peptide" evidence="2">
    <location>
        <begin position="1"/>
        <end position="20"/>
    </location>
</feature>
<reference evidence="4" key="2">
    <citation type="submission" date="2020-09" db="EMBL/GenBank/DDBJ databases">
        <authorList>
            <person name="Sun Q."/>
            <person name="Zhou Y."/>
        </authorList>
    </citation>
    <scope>NUCLEOTIDE SEQUENCE</scope>
    <source>
        <strain evidence="4">CGMCC 1.15447</strain>
    </source>
</reference>
<dbReference type="Pfam" id="PF20434">
    <property type="entry name" value="BD-FAE"/>
    <property type="match status" value="1"/>
</dbReference>
<dbReference type="GO" id="GO:0016798">
    <property type="term" value="F:hydrolase activity, acting on glycosyl bonds"/>
    <property type="evidence" value="ECO:0007669"/>
    <property type="project" value="UniProtKB-KW"/>
</dbReference>
<feature type="domain" description="BD-FAE-like" evidence="3">
    <location>
        <begin position="56"/>
        <end position="254"/>
    </location>
</feature>
<feature type="chain" id="PRO_5037161220" evidence="2">
    <location>
        <begin position="21"/>
        <end position="307"/>
    </location>
</feature>
<evidence type="ECO:0000256" key="1">
    <source>
        <dbReference type="ARBA" id="ARBA00022801"/>
    </source>
</evidence>